<sequence>MDLVVQSPDELVAALPHVLGFKPEESIVLVPFTRGLPVARADLPRTDTEREKLLRNVLRPYGRNAHPGAMVAIVCVTEDRRNAELSSQRLSTAMERVGIQVPLRLWANDDRWVEFNSGQAGLRNEDTASKIAALTVAAGAKQPASSRQSLAVSMIGDRAPLAEALPRVRAQVEQKNTPSAELEWALGRIDQFHIDGNRLSHNDAARLLVAVEHIPTRNAVWNDISRDNTSSNIALWTDLTRRAPDVVRTQAASMLAFSSWLGGDGARAWCALDQVPPGGQRYAMAALVATAVQEGLPPSEWEANSQEMRAFASALDETFVPSPSGHRLHRDVPPNPGGPNRGTPSR</sequence>
<dbReference type="OrthoDB" id="3264463at2"/>
<feature type="region of interest" description="Disordered" evidence="1">
    <location>
        <begin position="319"/>
        <end position="346"/>
    </location>
</feature>
<protein>
    <submittedName>
        <fullName evidence="2">DUF4192 domain-containing protein</fullName>
    </submittedName>
</protein>
<dbReference type="EMBL" id="QXGH01000041">
    <property type="protein sequence ID" value="RHW23724.1"/>
    <property type="molecule type" value="Genomic_DNA"/>
</dbReference>
<dbReference type="RefSeq" id="WP_118928647.1">
    <property type="nucleotide sequence ID" value="NZ_QXGH01000041.1"/>
</dbReference>
<evidence type="ECO:0000313" key="2">
    <source>
        <dbReference type="EMBL" id="RHW23724.1"/>
    </source>
</evidence>
<dbReference type="InterPro" id="IPR025447">
    <property type="entry name" value="DUF4192"/>
</dbReference>
<keyword evidence="3" id="KW-1185">Reference proteome</keyword>
<reference evidence="2 3" key="1">
    <citation type="submission" date="2018-09" db="EMBL/GenBank/DDBJ databases">
        <title>Genome sequencing of Nocardioides immobilis CCTCC AB 2017083 for comparison to Nocardioides silvaticus.</title>
        <authorList>
            <person name="Li C."/>
            <person name="Wang G."/>
        </authorList>
    </citation>
    <scope>NUCLEOTIDE SEQUENCE [LARGE SCALE GENOMIC DNA]</scope>
    <source>
        <strain evidence="2 3">CCTCC AB 2017083</strain>
    </source>
</reference>
<accession>A0A417XT95</accession>
<dbReference type="Pfam" id="PF13830">
    <property type="entry name" value="DUF4192"/>
    <property type="match status" value="1"/>
</dbReference>
<evidence type="ECO:0000256" key="1">
    <source>
        <dbReference type="SAM" id="MobiDB-lite"/>
    </source>
</evidence>
<proteinExistence type="predicted"/>
<comment type="caution">
    <text evidence="2">The sequence shown here is derived from an EMBL/GenBank/DDBJ whole genome shotgun (WGS) entry which is preliminary data.</text>
</comment>
<gene>
    <name evidence="2" type="ORF">D0Z08_28360</name>
</gene>
<dbReference type="Proteomes" id="UP000283644">
    <property type="component" value="Unassembled WGS sequence"/>
</dbReference>
<evidence type="ECO:0000313" key="3">
    <source>
        <dbReference type="Proteomes" id="UP000283644"/>
    </source>
</evidence>
<dbReference type="AlphaFoldDB" id="A0A417XT95"/>
<name>A0A417XT95_9ACTN</name>
<organism evidence="2 3">
    <name type="scientific">Nocardioides immobilis</name>
    <dbReference type="NCBI Taxonomy" id="2049295"/>
    <lineage>
        <taxon>Bacteria</taxon>
        <taxon>Bacillati</taxon>
        <taxon>Actinomycetota</taxon>
        <taxon>Actinomycetes</taxon>
        <taxon>Propionibacteriales</taxon>
        <taxon>Nocardioidaceae</taxon>
        <taxon>Nocardioides</taxon>
    </lineage>
</organism>